<evidence type="ECO:0000256" key="1">
    <source>
        <dbReference type="ARBA" id="ARBA00023015"/>
    </source>
</evidence>
<dbReference type="RefSeq" id="WP_380073722.1">
    <property type="nucleotide sequence ID" value="NZ_JBHRTO010000001.1"/>
</dbReference>
<dbReference type="PANTHER" id="PTHR30154:SF34">
    <property type="entry name" value="TRANSCRIPTIONAL REGULATOR AZLB"/>
    <property type="match status" value="1"/>
</dbReference>
<dbReference type="InterPro" id="IPR011008">
    <property type="entry name" value="Dimeric_a/b-barrel"/>
</dbReference>
<dbReference type="SUPFAM" id="SSF54909">
    <property type="entry name" value="Dimeric alpha+beta barrel"/>
    <property type="match status" value="1"/>
</dbReference>
<proteinExistence type="predicted"/>
<protein>
    <submittedName>
        <fullName evidence="5">Lrp/AsnC family transcriptional regulator</fullName>
    </submittedName>
</protein>
<dbReference type="SUPFAM" id="SSF46785">
    <property type="entry name" value="Winged helix' DNA-binding domain"/>
    <property type="match status" value="1"/>
</dbReference>
<dbReference type="InterPro" id="IPR036388">
    <property type="entry name" value="WH-like_DNA-bd_sf"/>
</dbReference>
<dbReference type="Pfam" id="PF13412">
    <property type="entry name" value="HTH_24"/>
    <property type="match status" value="1"/>
</dbReference>
<dbReference type="Gene3D" id="3.30.70.920">
    <property type="match status" value="1"/>
</dbReference>
<dbReference type="Proteomes" id="UP001595547">
    <property type="component" value="Unassembled WGS sequence"/>
</dbReference>
<comment type="caution">
    <text evidence="5">The sequence shown here is derived from an EMBL/GenBank/DDBJ whole genome shotgun (WGS) entry which is preliminary data.</text>
</comment>
<keyword evidence="6" id="KW-1185">Reference proteome</keyword>
<dbReference type="CDD" id="cd00090">
    <property type="entry name" value="HTH_ARSR"/>
    <property type="match status" value="1"/>
</dbReference>
<dbReference type="Pfam" id="PF01037">
    <property type="entry name" value="AsnC_trans_reg"/>
    <property type="match status" value="1"/>
</dbReference>
<dbReference type="InterPro" id="IPR011991">
    <property type="entry name" value="ArsR-like_HTH"/>
</dbReference>
<dbReference type="SMART" id="SM00344">
    <property type="entry name" value="HTH_ASNC"/>
    <property type="match status" value="1"/>
</dbReference>
<sequence>MSAKPDTFDTTILRLLQKDGRLTINDLSAQVGLSPSPVARRVRLLEQAQIITGYAALIDEAALGFGVSVFVSVQLDKQVDEALATFEAAIADFPEVVDCWLMTGSRDYLLRVATSGLPEFERFLVGRLTKVRGVASIESSIPLRRVKAGLARVP</sequence>
<keyword evidence="2" id="KW-0238">DNA-binding</keyword>
<dbReference type="InterPro" id="IPR036390">
    <property type="entry name" value="WH_DNA-bd_sf"/>
</dbReference>
<evidence type="ECO:0000313" key="5">
    <source>
        <dbReference type="EMBL" id="MFC3182142.1"/>
    </source>
</evidence>
<evidence type="ECO:0000259" key="4">
    <source>
        <dbReference type="PROSITE" id="PS50956"/>
    </source>
</evidence>
<gene>
    <name evidence="5" type="ORF">ACFOGH_14160</name>
</gene>
<keyword evidence="1" id="KW-0805">Transcription regulation</keyword>
<accession>A0ABV7J435</accession>
<dbReference type="InterPro" id="IPR000485">
    <property type="entry name" value="AsnC-type_HTH_dom"/>
</dbReference>
<evidence type="ECO:0000256" key="2">
    <source>
        <dbReference type="ARBA" id="ARBA00023125"/>
    </source>
</evidence>
<dbReference type="Gene3D" id="1.10.10.10">
    <property type="entry name" value="Winged helix-like DNA-binding domain superfamily/Winged helix DNA-binding domain"/>
    <property type="match status" value="1"/>
</dbReference>
<feature type="domain" description="HTH asnC-type" evidence="4">
    <location>
        <begin position="5"/>
        <end position="66"/>
    </location>
</feature>
<dbReference type="EMBL" id="JBHRTO010000001">
    <property type="protein sequence ID" value="MFC3182142.1"/>
    <property type="molecule type" value="Genomic_DNA"/>
</dbReference>
<name>A0ABV7J435_9RHOB</name>
<evidence type="ECO:0000313" key="6">
    <source>
        <dbReference type="Proteomes" id="UP001595547"/>
    </source>
</evidence>
<dbReference type="PANTHER" id="PTHR30154">
    <property type="entry name" value="LEUCINE-RESPONSIVE REGULATORY PROTEIN"/>
    <property type="match status" value="1"/>
</dbReference>
<dbReference type="PROSITE" id="PS50956">
    <property type="entry name" value="HTH_ASNC_2"/>
    <property type="match status" value="1"/>
</dbReference>
<organism evidence="5 6">
    <name type="scientific">Cypionkella sinensis</name>
    <dbReference type="NCBI Taxonomy" id="1756043"/>
    <lineage>
        <taxon>Bacteria</taxon>
        <taxon>Pseudomonadati</taxon>
        <taxon>Pseudomonadota</taxon>
        <taxon>Alphaproteobacteria</taxon>
        <taxon>Rhodobacterales</taxon>
        <taxon>Paracoccaceae</taxon>
        <taxon>Cypionkella</taxon>
    </lineage>
</organism>
<keyword evidence="3" id="KW-0804">Transcription</keyword>
<reference evidence="6" key="1">
    <citation type="journal article" date="2019" name="Int. J. Syst. Evol. Microbiol.">
        <title>The Global Catalogue of Microorganisms (GCM) 10K type strain sequencing project: providing services to taxonomists for standard genome sequencing and annotation.</title>
        <authorList>
            <consortium name="The Broad Institute Genomics Platform"/>
            <consortium name="The Broad Institute Genome Sequencing Center for Infectious Disease"/>
            <person name="Wu L."/>
            <person name="Ma J."/>
        </authorList>
    </citation>
    <scope>NUCLEOTIDE SEQUENCE [LARGE SCALE GENOMIC DNA]</scope>
    <source>
        <strain evidence="6">KCTC 52039</strain>
    </source>
</reference>
<dbReference type="InterPro" id="IPR019887">
    <property type="entry name" value="Tscrpt_reg_AsnC/Lrp_C"/>
</dbReference>
<dbReference type="InterPro" id="IPR019888">
    <property type="entry name" value="Tscrpt_reg_AsnC-like"/>
</dbReference>
<evidence type="ECO:0000256" key="3">
    <source>
        <dbReference type="ARBA" id="ARBA00023163"/>
    </source>
</evidence>
<dbReference type="PRINTS" id="PR00033">
    <property type="entry name" value="HTHASNC"/>
</dbReference>